<protein>
    <submittedName>
        <fullName evidence="2">Uncharacterized protein</fullName>
    </submittedName>
</protein>
<keyword evidence="1" id="KW-0472">Membrane</keyword>
<feature type="transmembrane region" description="Helical" evidence="1">
    <location>
        <begin position="275"/>
        <end position="297"/>
    </location>
</feature>
<reference evidence="2 3" key="1">
    <citation type="submission" date="2017-10" db="EMBL/GenBank/DDBJ databases">
        <authorList>
            <person name="Regsiter A."/>
            <person name="William W."/>
        </authorList>
    </citation>
    <scope>NUCLEOTIDE SEQUENCE [LARGE SCALE GENOMIC DNA]</scope>
    <source>
        <strain evidence="2 3">CFBP6991</strain>
    </source>
</reference>
<evidence type="ECO:0000256" key="1">
    <source>
        <dbReference type="SAM" id="Phobius"/>
    </source>
</evidence>
<keyword evidence="1" id="KW-1133">Transmembrane helix</keyword>
<feature type="transmembrane region" description="Helical" evidence="1">
    <location>
        <begin position="211"/>
        <end position="233"/>
    </location>
</feature>
<keyword evidence="1" id="KW-0812">Transmembrane</keyword>
<sequence length="308" mass="34664">MVSALVQIAPEASSRKIGQSFITQGNLEHAEFACLLRWAERDAARLLCDEVAYRSARFQVTLRGARRVSMVLDEPAIAPTKQEVELLQSSAAWCFAEHRDARHALLIDRLALDGKEDASFINYLRGNLKAALQDARDRYRLVVLERKDAATKEMREIMKDVRAQADAYAAKVRDLTSTFLRDLVAALLLVGFGLLGKINSEALGQLINAKAVDVFFCALAGYFVLSATLQIVTHWRDLALTTRELRNWWVLTRSSLPGEEVKRVLDEVITPRRRMFFTALWVVALSNLVIAIALWNWKVLLAMVVPQA</sequence>
<feature type="transmembrane region" description="Helical" evidence="1">
    <location>
        <begin position="179"/>
        <end position="199"/>
    </location>
</feature>
<proteinExistence type="predicted"/>
<evidence type="ECO:0000313" key="2">
    <source>
        <dbReference type="EMBL" id="SOO26863.1"/>
    </source>
</evidence>
<organism evidence="2 3">
    <name type="scientific">Xanthomonas campestris pv. phaseoli</name>
    <dbReference type="NCBI Taxonomy" id="317013"/>
    <lineage>
        <taxon>Bacteria</taxon>
        <taxon>Pseudomonadati</taxon>
        <taxon>Pseudomonadota</taxon>
        <taxon>Gammaproteobacteria</taxon>
        <taxon>Lysobacterales</taxon>
        <taxon>Lysobacteraceae</taxon>
        <taxon>Xanthomonas</taxon>
    </lineage>
</organism>
<name>A0A7Z7J3Y1_XANCH</name>
<dbReference type="AlphaFoldDB" id="A0A7Z7J3Y1"/>
<accession>A0A7Z7J3Y1</accession>
<evidence type="ECO:0000313" key="3">
    <source>
        <dbReference type="Proteomes" id="UP000234345"/>
    </source>
</evidence>
<comment type="caution">
    <text evidence="2">The sequence shown here is derived from an EMBL/GenBank/DDBJ whole genome shotgun (WGS) entry which is preliminary data.</text>
</comment>
<gene>
    <name evidence="2" type="ORF">XFF6991_80002</name>
</gene>
<dbReference type="EMBL" id="OCZC01000109">
    <property type="protein sequence ID" value="SOO26863.1"/>
    <property type="molecule type" value="Genomic_DNA"/>
</dbReference>
<dbReference type="Proteomes" id="UP000234345">
    <property type="component" value="Unassembled WGS sequence"/>
</dbReference>